<feature type="region of interest" description="Disordered" evidence="1">
    <location>
        <begin position="1"/>
        <end position="57"/>
    </location>
</feature>
<proteinExistence type="predicted"/>
<dbReference type="Proteomes" id="UP001152795">
    <property type="component" value="Unassembled WGS sequence"/>
</dbReference>
<keyword evidence="3" id="KW-1185">Reference proteome</keyword>
<sequence>MEDIAESSSELSPIDVVENGELEGNNVDENGLETIHEQEFRDSARSSSGVASGSINGDEKPELSDVFDMIPLLKKRVTLSQLKTDMWTTEHNEVIIKFLRNTNLTVLIAYVDPNTGFHINTQAPAYKMEEMSYLIRQQGVKLTTENIGKKLQFGTIKGNHIESLLRIMTNVYAPLIFGNKSWPVSILLLIAFNSDLEACRVQILN</sequence>
<dbReference type="AlphaFoldDB" id="A0A6S7JXA2"/>
<organism evidence="2 3">
    <name type="scientific">Paramuricea clavata</name>
    <name type="common">Red gorgonian</name>
    <name type="synonym">Violescent sea-whip</name>
    <dbReference type="NCBI Taxonomy" id="317549"/>
    <lineage>
        <taxon>Eukaryota</taxon>
        <taxon>Metazoa</taxon>
        <taxon>Cnidaria</taxon>
        <taxon>Anthozoa</taxon>
        <taxon>Octocorallia</taxon>
        <taxon>Malacalcyonacea</taxon>
        <taxon>Plexauridae</taxon>
        <taxon>Paramuricea</taxon>
    </lineage>
</organism>
<evidence type="ECO:0000313" key="2">
    <source>
        <dbReference type="EMBL" id="CAB4037545.1"/>
    </source>
</evidence>
<name>A0A6S7JXA2_PARCT</name>
<evidence type="ECO:0000313" key="3">
    <source>
        <dbReference type="Proteomes" id="UP001152795"/>
    </source>
</evidence>
<evidence type="ECO:0000256" key="1">
    <source>
        <dbReference type="SAM" id="MobiDB-lite"/>
    </source>
</evidence>
<protein>
    <submittedName>
        <fullName evidence="2">Uncharacterized protein</fullName>
    </submittedName>
</protein>
<gene>
    <name evidence="2" type="ORF">PACLA_8A019221</name>
</gene>
<feature type="compositionally biased region" description="Polar residues" evidence="1">
    <location>
        <begin position="1"/>
        <end position="11"/>
    </location>
</feature>
<feature type="compositionally biased region" description="Basic and acidic residues" evidence="1">
    <location>
        <begin position="34"/>
        <end position="44"/>
    </location>
</feature>
<comment type="caution">
    <text evidence="2">The sequence shown here is derived from an EMBL/GenBank/DDBJ whole genome shotgun (WGS) entry which is preliminary data.</text>
</comment>
<dbReference type="OrthoDB" id="286107at2759"/>
<accession>A0A6S7JXA2</accession>
<dbReference type="EMBL" id="CACRXK020023207">
    <property type="protein sequence ID" value="CAB4037545.1"/>
    <property type="molecule type" value="Genomic_DNA"/>
</dbReference>
<reference evidence="2" key="1">
    <citation type="submission" date="2020-04" db="EMBL/GenBank/DDBJ databases">
        <authorList>
            <person name="Alioto T."/>
            <person name="Alioto T."/>
            <person name="Gomez Garrido J."/>
        </authorList>
    </citation>
    <scope>NUCLEOTIDE SEQUENCE</scope>
    <source>
        <strain evidence="2">A484AB</strain>
    </source>
</reference>
<feature type="compositionally biased region" description="Low complexity" evidence="1">
    <location>
        <begin position="45"/>
        <end position="54"/>
    </location>
</feature>